<name>A0A382GCX7_9ZZZZ</name>
<gene>
    <name evidence="1" type="ORF">METZ01_LOCUS225576</name>
</gene>
<reference evidence="1" key="1">
    <citation type="submission" date="2018-05" db="EMBL/GenBank/DDBJ databases">
        <authorList>
            <person name="Lanie J.A."/>
            <person name="Ng W.-L."/>
            <person name="Kazmierczak K.M."/>
            <person name="Andrzejewski T.M."/>
            <person name="Davidsen T.M."/>
            <person name="Wayne K.J."/>
            <person name="Tettelin H."/>
            <person name="Glass J.I."/>
            <person name="Rusch D."/>
            <person name="Podicherti R."/>
            <person name="Tsui H.-C.T."/>
            <person name="Winkler M.E."/>
        </authorList>
    </citation>
    <scope>NUCLEOTIDE SEQUENCE</scope>
</reference>
<proteinExistence type="predicted"/>
<accession>A0A382GCX7</accession>
<evidence type="ECO:0000313" key="1">
    <source>
        <dbReference type="EMBL" id="SVB72722.1"/>
    </source>
</evidence>
<dbReference type="EMBL" id="UINC01054703">
    <property type="protein sequence ID" value="SVB72722.1"/>
    <property type="molecule type" value="Genomic_DNA"/>
</dbReference>
<dbReference type="AlphaFoldDB" id="A0A382GCX7"/>
<organism evidence="1">
    <name type="scientific">marine metagenome</name>
    <dbReference type="NCBI Taxonomy" id="408172"/>
    <lineage>
        <taxon>unclassified sequences</taxon>
        <taxon>metagenomes</taxon>
        <taxon>ecological metagenomes</taxon>
    </lineage>
</organism>
<sequence>MALKLAYTSKFGTSHSNAYHRINKVQWSTTSPSFVGPEGSGSIVITISSYATQNAKDNDSEPLIERNYNLSYTSSVAENWVSQSYEYLKTLDDFSGSENV</sequence>
<protein>
    <submittedName>
        <fullName evidence="1">Uncharacterized protein</fullName>
    </submittedName>
</protein>